<keyword evidence="1" id="KW-1133">Transmembrane helix</keyword>
<feature type="transmembrane region" description="Helical" evidence="1">
    <location>
        <begin position="20"/>
        <end position="40"/>
    </location>
</feature>
<organism evidence="2 3">
    <name type="scientific">Streptomyces thermolineatus</name>
    <dbReference type="NCBI Taxonomy" id="44033"/>
    <lineage>
        <taxon>Bacteria</taxon>
        <taxon>Bacillati</taxon>
        <taxon>Actinomycetota</taxon>
        <taxon>Actinomycetes</taxon>
        <taxon>Kitasatosporales</taxon>
        <taxon>Streptomycetaceae</taxon>
        <taxon>Streptomyces</taxon>
    </lineage>
</organism>
<accession>A0ABN3L8H4</accession>
<protein>
    <recommendedName>
        <fullName evidence="4">Integral membrane protein</fullName>
    </recommendedName>
</protein>
<sequence length="73" mass="7929">MSGHGTERVRARSTRHRVTIYAASQFAVLGLIAAIVRLRGFDVHPLAYVLPWLVVATIGVTVMLGASKKTKGR</sequence>
<evidence type="ECO:0000313" key="2">
    <source>
        <dbReference type="EMBL" id="GAA2478313.1"/>
    </source>
</evidence>
<keyword evidence="3" id="KW-1185">Reference proteome</keyword>
<dbReference type="RefSeq" id="WP_344382146.1">
    <property type="nucleotide sequence ID" value="NZ_BAAATA010000005.1"/>
</dbReference>
<proteinExistence type="predicted"/>
<evidence type="ECO:0000256" key="1">
    <source>
        <dbReference type="SAM" id="Phobius"/>
    </source>
</evidence>
<name>A0ABN3L8H4_9ACTN</name>
<evidence type="ECO:0008006" key="4">
    <source>
        <dbReference type="Google" id="ProtNLM"/>
    </source>
</evidence>
<dbReference type="EMBL" id="BAAATA010000005">
    <property type="protein sequence ID" value="GAA2478313.1"/>
    <property type="molecule type" value="Genomic_DNA"/>
</dbReference>
<gene>
    <name evidence="2" type="ORF">GCM10010406_13070</name>
</gene>
<comment type="caution">
    <text evidence="2">The sequence shown here is derived from an EMBL/GenBank/DDBJ whole genome shotgun (WGS) entry which is preliminary data.</text>
</comment>
<reference evidence="2 3" key="1">
    <citation type="journal article" date="2019" name="Int. J. Syst. Evol. Microbiol.">
        <title>The Global Catalogue of Microorganisms (GCM) 10K type strain sequencing project: providing services to taxonomists for standard genome sequencing and annotation.</title>
        <authorList>
            <consortium name="The Broad Institute Genomics Platform"/>
            <consortium name="The Broad Institute Genome Sequencing Center for Infectious Disease"/>
            <person name="Wu L."/>
            <person name="Ma J."/>
        </authorList>
    </citation>
    <scope>NUCLEOTIDE SEQUENCE [LARGE SCALE GENOMIC DNA]</scope>
    <source>
        <strain evidence="2 3">JCM 6307</strain>
    </source>
</reference>
<keyword evidence="1" id="KW-0812">Transmembrane</keyword>
<dbReference type="Proteomes" id="UP001501358">
    <property type="component" value="Unassembled WGS sequence"/>
</dbReference>
<feature type="transmembrane region" description="Helical" evidence="1">
    <location>
        <begin position="46"/>
        <end position="66"/>
    </location>
</feature>
<keyword evidence="1" id="KW-0472">Membrane</keyword>
<evidence type="ECO:0000313" key="3">
    <source>
        <dbReference type="Proteomes" id="UP001501358"/>
    </source>
</evidence>